<name>A0A6J6PNE1_9ZZZZ</name>
<dbReference type="EMBL" id="CAEZWW010000225">
    <property type="protein sequence ID" value="CAB4684914.1"/>
    <property type="molecule type" value="Genomic_DNA"/>
</dbReference>
<dbReference type="EMBL" id="CAFABK010000065">
    <property type="protein sequence ID" value="CAB4833592.1"/>
    <property type="molecule type" value="Genomic_DNA"/>
</dbReference>
<evidence type="ECO:0000313" key="2">
    <source>
        <dbReference type="EMBL" id="CAB4698373.1"/>
    </source>
</evidence>
<gene>
    <name evidence="1" type="ORF">UFOPK2310_01464</name>
    <name evidence="2" type="ORF">UFOPK2625_00383</name>
    <name evidence="3" type="ORF">UFOPK3204_01278</name>
</gene>
<protein>
    <submittedName>
        <fullName evidence="2">Unannotated protein</fullName>
    </submittedName>
</protein>
<evidence type="ECO:0000313" key="3">
    <source>
        <dbReference type="EMBL" id="CAB4833592.1"/>
    </source>
</evidence>
<dbReference type="EMBL" id="CAEZXZ010000037">
    <property type="protein sequence ID" value="CAB4698373.1"/>
    <property type="molecule type" value="Genomic_DNA"/>
</dbReference>
<evidence type="ECO:0000313" key="1">
    <source>
        <dbReference type="EMBL" id="CAB4684914.1"/>
    </source>
</evidence>
<reference evidence="2" key="1">
    <citation type="submission" date="2020-05" db="EMBL/GenBank/DDBJ databases">
        <authorList>
            <person name="Chiriac C."/>
            <person name="Salcher M."/>
            <person name="Ghai R."/>
            <person name="Kavagutti S V."/>
        </authorList>
    </citation>
    <scope>NUCLEOTIDE SEQUENCE</scope>
</reference>
<organism evidence="2">
    <name type="scientific">freshwater metagenome</name>
    <dbReference type="NCBI Taxonomy" id="449393"/>
    <lineage>
        <taxon>unclassified sequences</taxon>
        <taxon>metagenomes</taxon>
        <taxon>ecological metagenomes</taxon>
    </lineage>
</organism>
<proteinExistence type="predicted"/>
<dbReference type="AlphaFoldDB" id="A0A6J6PNE1"/>
<accession>A0A6J6PNE1</accession>
<sequence>MIAATFHRWLPNGVAQVATEEGLLLQVTEQQVTESVFLQLRVGQRLAIALSPTGAVDSIHLPQ</sequence>